<sequence>MSRSPRRIRGKRPAASLSLRTLVINLDRRKDRWSGLCARLREVKLLEPGEVELKIERLPATDGVSEEVPVSAVGLSWDTTRNAKYDGRSGYCGGVELRMTPGERGCAMSHVRAWRLVAAASRPVLILEDDAVLGKSFAKRLKVKLREAEALEAEALYLGHINGAPWRQKKRPGLYEAEYLWTTVAYVLWPHGAQKLLELLPVDEPVDNFLGWQMAERRLFALAVVPELVTQDGAGRSRKNSGR</sequence>
<accession>A0AA36J823</accession>
<dbReference type="Proteomes" id="UP001178507">
    <property type="component" value="Unassembled WGS sequence"/>
</dbReference>
<organism evidence="2 3">
    <name type="scientific">Effrenium voratum</name>
    <dbReference type="NCBI Taxonomy" id="2562239"/>
    <lineage>
        <taxon>Eukaryota</taxon>
        <taxon>Sar</taxon>
        <taxon>Alveolata</taxon>
        <taxon>Dinophyceae</taxon>
        <taxon>Suessiales</taxon>
        <taxon>Symbiodiniaceae</taxon>
        <taxon>Effrenium</taxon>
    </lineage>
</organism>
<name>A0AA36J823_9DINO</name>
<comment type="caution">
    <text evidence="2">The sequence shown here is derived from an EMBL/GenBank/DDBJ whole genome shotgun (WGS) entry which is preliminary data.</text>
</comment>
<dbReference type="EMBL" id="CAUJNA010003410">
    <property type="protein sequence ID" value="CAJ1401343.1"/>
    <property type="molecule type" value="Genomic_DNA"/>
</dbReference>
<proteinExistence type="predicted"/>
<reference evidence="2" key="1">
    <citation type="submission" date="2023-08" db="EMBL/GenBank/DDBJ databases">
        <authorList>
            <person name="Chen Y."/>
            <person name="Shah S."/>
            <person name="Dougan E. K."/>
            <person name="Thang M."/>
            <person name="Chan C."/>
        </authorList>
    </citation>
    <scope>NUCLEOTIDE SEQUENCE</scope>
</reference>
<evidence type="ECO:0000313" key="2">
    <source>
        <dbReference type="EMBL" id="CAJ1401343.1"/>
    </source>
</evidence>
<dbReference type="Pfam" id="PF01755">
    <property type="entry name" value="Glyco_transf_25"/>
    <property type="match status" value="1"/>
</dbReference>
<protein>
    <recommendedName>
        <fullName evidence="1">Glycosyl transferase family 25 domain-containing protein</fullName>
    </recommendedName>
</protein>
<evidence type="ECO:0000313" key="3">
    <source>
        <dbReference type="Proteomes" id="UP001178507"/>
    </source>
</evidence>
<evidence type="ECO:0000259" key="1">
    <source>
        <dbReference type="Pfam" id="PF01755"/>
    </source>
</evidence>
<feature type="domain" description="Glycosyl transferase family 25" evidence="1">
    <location>
        <begin position="21"/>
        <end position="170"/>
    </location>
</feature>
<dbReference type="CDD" id="cd06532">
    <property type="entry name" value="Glyco_transf_25"/>
    <property type="match status" value="1"/>
</dbReference>
<gene>
    <name evidence="2" type="ORF">EVOR1521_LOCUS24512</name>
</gene>
<dbReference type="InterPro" id="IPR002654">
    <property type="entry name" value="Glyco_trans_25"/>
</dbReference>
<dbReference type="AlphaFoldDB" id="A0AA36J823"/>
<keyword evidence="3" id="KW-1185">Reference proteome</keyword>